<comment type="caution">
    <text evidence="2">The sequence shown here is derived from an EMBL/GenBank/DDBJ whole genome shotgun (WGS) entry which is preliminary data.</text>
</comment>
<protein>
    <submittedName>
        <fullName evidence="2">Uncharacterized protein</fullName>
    </submittedName>
</protein>
<dbReference type="Proteomes" id="UP001150238">
    <property type="component" value="Unassembled WGS sequence"/>
</dbReference>
<evidence type="ECO:0000313" key="3">
    <source>
        <dbReference type="Proteomes" id="UP001150238"/>
    </source>
</evidence>
<gene>
    <name evidence="2" type="ORF">C8J55DRAFT_558171</name>
</gene>
<sequence>MSAAHLQGSNQFDAASFSFQIFHDLCFWNTYKTSWVIEDLARSSRHRLNCFSLPVRVAIISKSLSFLATDLPSVEGVGSKSSVTETATGTTLRHSAASSQASTSSILAASASGSSLVSSMHLPLLPTTSTSFSVSSSALSSSASSSSSSSVSSSTSATSPITTATSTSSIPQVTQLPTATEDIEPIFSVILGVLFTLTESAAPSSTASSSSSVLGDILSSDGKKAGITAVIVIASCAGGAATPRTIFPKWKLGRSLKFDQCLQPINWQPTTGDGIDSGISIRRRRVSDTSSFHSGVYSGPDMGHCSSENGFTTPPIPRLLYDLCI</sequence>
<dbReference type="EMBL" id="JANVFS010000009">
    <property type="protein sequence ID" value="KAJ4487091.1"/>
    <property type="molecule type" value="Genomic_DNA"/>
</dbReference>
<reference evidence="2" key="1">
    <citation type="submission" date="2022-08" db="EMBL/GenBank/DDBJ databases">
        <authorList>
            <consortium name="DOE Joint Genome Institute"/>
            <person name="Min B."/>
            <person name="Riley R."/>
            <person name="Sierra-Patev S."/>
            <person name="Naranjo-Ortiz M."/>
            <person name="Looney B."/>
            <person name="Konkel Z."/>
            <person name="Slot J.C."/>
            <person name="Sakamoto Y."/>
            <person name="Steenwyk J.L."/>
            <person name="Rokas A."/>
            <person name="Carro J."/>
            <person name="Camarero S."/>
            <person name="Ferreira P."/>
            <person name="Molpeceres G."/>
            <person name="Ruiz-Duenas F.J."/>
            <person name="Serrano A."/>
            <person name="Henrissat B."/>
            <person name="Drula E."/>
            <person name="Hughes K.W."/>
            <person name="Mata J.L."/>
            <person name="Ishikawa N.K."/>
            <person name="Vargas-Isla R."/>
            <person name="Ushijima S."/>
            <person name="Smith C.A."/>
            <person name="Ahrendt S."/>
            <person name="Andreopoulos W."/>
            <person name="He G."/>
            <person name="Labutti K."/>
            <person name="Lipzen A."/>
            <person name="Ng V."/>
            <person name="Sandor L."/>
            <person name="Barry K."/>
            <person name="Martinez A.T."/>
            <person name="Xiao Y."/>
            <person name="Gibbons J.G."/>
            <person name="Terashima K."/>
            <person name="Hibbett D.S."/>
            <person name="Grigoriev I.V."/>
        </authorList>
    </citation>
    <scope>NUCLEOTIDE SEQUENCE</scope>
    <source>
        <strain evidence="2">Sp2 HRB7682 ss15</strain>
    </source>
</reference>
<organism evidence="2 3">
    <name type="scientific">Lentinula lateritia</name>
    <dbReference type="NCBI Taxonomy" id="40482"/>
    <lineage>
        <taxon>Eukaryota</taxon>
        <taxon>Fungi</taxon>
        <taxon>Dikarya</taxon>
        <taxon>Basidiomycota</taxon>
        <taxon>Agaricomycotina</taxon>
        <taxon>Agaricomycetes</taxon>
        <taxon>Agaricomycetidae</taxon>
        <taxon>Agaricales</taxon>
        <taxon>Marasmiineae</taxon>
        <taxon>Omphalotaceae</taxon>
        <taxon>Lentinula</taxon>
    </lineage>
</organism>
<proteinExistence type="predicted"/>
<name>A0A9W9ARH3_9AGAR</name>
<evidence type="ECO:0000313" key="2">
    <source>
        <dbReference type="EMBL" id="KAJ4487091.1"/>
    </source>
</evidence>
<reference evidence="2" key="2">
    <citation type="journal article" date="2023" name="Proc. Natl. Acad. Sci. U.S.A.">
        <title>A global phylogenomic analysis of the shiitake genus Lentinula.</title>
        <authorList>
            <person name="Sierra-Patev S."/>
            <person name="Min B."/>
            <person name="Naranjo-Ortiz M."/>
            <person name="Looney B."/>
            <person name="Konkel Z."/>
            <person name="Slot J.C."/>
            <person name="Sakamoto Y."/>
            <person name="Steenwyk J.L."/>
            <person name="Rokas A."/>
            <person name="Carro J."/>
            <person name="Camarero S."/>
            <person name="Ferreira P."/>
            <person name="Molpeceres G."/>
            <person name="Ruiz-Duenas F.J."/>
            <person name="Serrano A."/>
            <person name="Henrissat B."/>
            <person name="Drula E."/>
            <person name="Hughes K.W."/>
            <person name="Mata J.L."/>
            <person name="Ishikawa N.K."/>
            <person name="Vargas-Isla R."/>
            <person name="Ushijima S."/>
            <person name="Smith C.A."/>
            <person name="Donoghue J."/>
            <person name="Ahrendt S."/>
            <person name="Andreopoulos W."/>
            <person name="He G."/>
            <person name="LaButti K."/>
            <person name="Lipzen A."/>
            <person name="Ng V."/>
            <person name="Riley R."/>
            <person name="Sandor L."/>
            <person name="Barry K."/>
            <person name="Martinez A.T."/>
            <person name="Xiao Y."/>
            <person name="Gibbons J.G."/>
            <person name="Terashima K."/>
            <person name="Grigoriev I.V."/>
            <person name="Hibbett D."/>
        </authorList>
    </citation>
    <scope>NUCLEOTIDE SEQUENCE</scope>
    <source>
        <strain evidence="2">Sp2 HRB7682 ss15</strain>
    </source>
</reference>
<feature type="region of interest" description="Disordered" evidence="1">
    <location>
        <begin position="141"/>
        <end position="171"/>
    </location>
</feature>
<accession>A0A9W9ARH3</accession>
<evidence type="ECO:0000256" key="1">
    <source>
        <dbReference type="SAM" id="MobiDB-lite"/>
    </source>
</evidence>
<dbReference type="AlphaFoldDB" id="A0A9W9ARH3"/>